<proteinExistence type="predicted"/>
<dbReference type="AlphaFoldDB" id="A0A2T7BBT0"/>
<dbReference type="InterPro" id="IPR025510">
    <property type="entry name" value="DUF4397"/>
</dbReference>
<dbReference type="EMBL" id="QCYK01000004">
    <property type="protein sequence ID" value="PUZ21846.1"/>
    <property type="molecule type" value="Genomic_DNA"/>
</dbReference>
<dbReference type="PROSITE" id="PS51257">
    <property type="entry name" value="PROKAR_LIPOPROTEIN"/>
    <property type="match status" value="1"/>
</dbReference>
<dbReference type="Proteomes" id="UP000244450">
    <property type="component" value="Unassembled WGS sequence"/>
</dbReference>
<reference evidence="2 3" key="1">
    <citation type="submission" date="2018-04" db="EMBL/GenBank/DDBJ databases">
        <title>Chitinophaga fuyangensis sp. nov., isolated from soil in a chemical factory.</title>
        <authorList>
            <person name="Chen K."/>
        </authorList>
    </citation>
    <scope>NUCLEOTIDE SEQUENCE [LARGE SCALE GENOMIC DNA]</scope>
    <source>
        <strain evidence="2 3">LY-1</strain>
    </source>
</reference>
<dbReference type="RefSeq" id="WP_108689494.1">
    <property type="nucleotide sequence ID" value="NZ_QCYK01000004.1"/>
</dbReference>
<keyword evidence="3" id="KW-1185">Reference proteome</keyword>
<name>A0A2T7BBT0_9BACT</name>
<protein>
    <recommendedName>
        <fullName evidence="1">DUF4397 domain-containing protein</fullName>
    </recommendedName>
</protein>
<comment type="caution">
    <text evidence="2">The sequence shown here is derived from an EMBL/GenBank/DDBJ whole genome shotgun (WGS) entry which is preliminary data.</text>
</comment>
<evidence type="ECO:0000313" key="2">
    <source>
        <dbReference type="EMBL" id="PUZ21846.1"/>
    </source>
</evidence>
<gene>
    <name evidence="2" type="ORF">DCC81_24990</name>
</gene>
<accession>A0A2T7BBT0</accession>
<dbReference type="OrthoDB" id="615056at2"/>
<feature type="domain" description="DUF4397" evidence="1">
    <location>
        <begin position="331"/>
        <end position="412"/>
    </location>
</feature>
<dbReference type="Pfam" id="PF14344">
    <property type="entry name" value="DUF4397"/>
    <property type="match status" value="1"/>
</dbReference>
<evidence type="ECO:0000313" key="3">
    <source>
        <dbReference type="Proteomes" id="UP000244450"/>
    </source>
</evidence>
<organism evidence="2 3">
    <name type="scientific">Chitinophaga parva</name>
    <dbReference type="NCBI Taxonomy" id="2169414"/>
    <lineage>
        <taxon>Bacteria</taxon>
        <taxon>Pseudomonadati</taxon>
        <taxon>Bacteroidota</taxon>
        <taxon>Chitinophagia</taxon>
        <taxon>Chitinophagales</taxon>
        <taxon>Chitinophagaceae</taxon>
        <taxon>Chitinophaga</taxon>
    </lineage>
</organism>
<sequence length="575" mass="61798">MQVNRYITGILLLAGLGACKKQKADYRYVEPDQPQVLTGSTVRLQNLGRAGTELVINGDTLTSMIPPSLEGLYLADNTRPTAYFTNGRLGSSYTIPQRFIGADGTARLTIGSLGNAQPEPLLYTKSFTIKEDVSHPTDYYNVLFGDATVDIMSTDSLFTLQRSISPPNNPQHFKVRLLNLSSSPAKGNVQGNMSLVFADGTTVSSTTSNIAPGKASEYVEVPYGAYQFKVQDAAGHIVPAVPTGFDESKTINVNNGNMSITTAASAVPIEPGFTCAPLHTFQPGGVYTILVSVNGSFNYYPSGSNVSSPTVFNAFRIITDITEPLNVTYGHVQAVNALPNSQLNVSIDGAVISNSSLEYTKASAYQTLITGKHTLKVQDVKSNTMVDTSFQLTGSDNYSIWVFPGAGGKAVVKMVANNLSGKFYYNENNAGDDGTYDQYTTAMPFWIRFLNLSTDVPEVTFTQANGQPFLGVTNRVSTLPASQHLAQGAVVNIDPYVMLSPSYGASQILAYASRPNVTPGNWLQAVPALKGTDFIARPALYPGQQPQFETGVYTVALVGSLKDQSAKMIIIKHNQ</sequence>
<evidence type="ECO:0000259" key="1">
    <source>
        <dbReference type="Pfam" id="PF14344"/>
    </source>
</evidence>